<dbReference type="InterPro" id="IPR002035">
    <property type="entry name" value="VWF_A"/>
</dbReference>
<feature type="domain" description="VWFA" evidence="2">
    <location>
        <begin position="37"/>
        <end position="223"/>
    </location>
</feature>
<protein>
    <recommendedName>
        <fullName evidence="2">VWFA domain-containing protein</fullName>
    </recommendedName>
</protein>
<dbReference type="EMBL" id="JBHUCM010000010">
    <property type="protein sequence ID" value="MFD1537429.1"/>
    <property type="molecule type" value="Genomic_DNA"/>
</dbReference>
<dbReference type="Proteomes" id="UP001597097">
    <property type="component" value="Unassembled WGS sequence"/>
</dbReference>
<accession>A0ABW4G482</accession>
<dbReference type="RefSeq" id="WP_219534745.1">
    <property type="nucleotide sequence ID" value="NZ_JAHKRM010000023.1"/>
</dbReference>
<evidence type="ECO:0000259" key="2">
    <source>
        <dbReference type="PROSITE" id="PS50234"/>
    </source>
</evidence>
<name>A0ABW4G482_9ACTN</name>
<gene>
    <name evidence="3" type="ORF">ACFSJ0_10320</name>
</gene>
<reference evidence="4" key="1">
    <citation type="journal article" date="2019" name="Int. J. Syst. Evol. Microbiol.">
        <title>The Global Catalogue of Microorganisms (GCM) 10K type strain sequencing project: providing services to taxonomists for standard genome sequencing and annotation.</title>
        <authorList>
            <consortium name="The Broad Institute Genomics Platform"/>
            <consortium name="The Broad Institute Genome Sequencing Center for Infectious Disease"/>
            <person name="Wu L."/>
            <person name="Ma J."/>
        </authorList>
    </citation>
    <scope>NUCLEOTIDE SEQUENCE [LARGE SCALE GENOMIC DNA]</scope>
    <source>
        <strain evidence="4">CGMCC 1.15399</strain>
    </source>
</reference>
<comment type="caution">
    <text evidence="3">The sequence shown here is derived from an EMBL/GenBank/DDBJ whole genome shotgun (WGS) entry which is preliminary data.</text>
</comment>
<evidence type="ECO:0000313" key="4">
    <source>
        <dbReference type="Proteomes" id="UP001597097"/>
    </source>
</evidence>
<organism evidence="3 4">
    <name type="scientific">Nonomuraea guangzhouensis</name>
    <dbReference type="NCBI Taxonomy" id="1291555"/>
    <lineage>
        <taxon>Bacteria</taxon>
        <taxon>Bacillati</taxon>
        <taxon>Actinomycetota</taxon>
        <taxon>Actinomycetes</taxon>
        <taxon>Streptosporangiales</taxon>
        <taxon>Streptosporangiaceae</taxon>
        <taxon>Nonomuraea</taxon>
    </lineage>
</organism>
<dbReference type="PROSITE" id="PS50234">
    <property type="entry name" value="VWFA"/>
    <property type="match status" value="1"/>
</dbReference>
<evidence type="ECO:0000256" key="1">
    <source>
        <dbReference type="SAM" id="Phobius"/>
    </source>
</evidence>
<evidence type="ECO:0000313" key="3">
    <source>
        <dbReference type="EMBL" id="MFD1537429.1"/>
    </source>
</evidence>
<sequence>MTAPAKTRKRRVAVVVVLLLILAAIAYLIYLAIPGHRTAFLVDTSESRVDIGAIAASIGSAARNAGDRDAVSLRRFGGTCGAADNTAELVSSGTGQGEQVASAARKLTSAGKVTLESGVLAAIDDFSGLYPFRGLRGNRIVVVTSHGTDACARDQNAVLKAIRERVAAAGLTLEFRFVGFQVPDGQRDELQTLARASGAPEPRFVRSAAELDVALRELVIPDFGLAKPLELPSERESKPAKEYDFAVALLTGWGVTVTGAPVQCHAATGETDHSRTLCRFRLAEGQRIRLAAKVSGPDPNPMRARNNPNYRPINTPFWYGCDEGSMSRTCTVTMSRERLAKAVAKSGDAPSTSMMACVTTRDPATDVLAATCAAITGSEPPPTPAVTYADGSVDSG</sequence>
<proteinExistence type="predicted"/>
<feature type="transmembrane region" description="Helical" evidence="1">
    <location>
        <begin position="12"/>
        <end position="33"/>
    </location>
</feature>
<keyword evidence="4" id="KW-1185">Reference proteome</keyword>
<keyword evidence="1" id="KW-0812">Transmembrane</keyword>
<keyword evidence="1" id="KW-0472">Membrane</keyword>
<keyword evidence="1" id="KW-1133">Transmembrane helix</keyword>